<gene>
    <name evidence="1" type="ORF">KQX54_010925</name>
</gene>
<name>A0AAV7IXI3_COTGL</name>
<dbReference type="Proteomes" id="UP000826195">
    <property type="component" value="Unassembled WGS sequence"/>
</dbReference>
<reference evidence="1 2" key="1">
    <citation type="journal article" date="2021" name="J. Hered.">
        <title>A chromosome-level genome assembly of the parasitoid wasp, Cotesia glomerata (Hymenoptera: Braconidae).</title>
        <authorList>
            <person name="Pinto B.J."/>
            <person name="Weis J.J."/>
            <person name="Gamble T."/>
            <person name="Ode P.J."/>
            <person name="Paul R."/>
            <person name="Zaspel J.M."/>
        </authorList>
    </citation>
    <scope>NUCLEOTIDE SEQUENCE [LARGE SCALE GENOMIC DNA]</scope>
    <source>
        <strain evidence="1">CgM1</strain>
    </source>
</reference>
<dbReference type="GO" id="GO:0043161">
    <property type="term" value="P:proteasome-mediated ubiquitin-dependent protein catabolic process"/>
    <property type="evidence" value="ECO:0007669"/>
    <property type="project" value="TreeGrafter"/>
</dbReference>
<dbReference type="AlphaFoldDB" id="A0AAV7IXI3"/>
<accession>A0AAV7IXI3</accession>
<keyword evidence="2" id="KW-1185">Reference proteome</keyword>
<dbReference type="Gene3D" id="2.60.120.920">
    <property type="match status" value="1"/>
</dbReference>
<dbReference type="GO" id="GO:0019005">
    <property type="term" value="C:SCF ubiquitin ligase complex"/>
    <property type="evidence" value="ECO:0007669"/>
    <property type="project" value="TreeGrafter"/>
</dbReference>
<dbReference type="EMBL" id="JAHXZJ010000374">
    <property type="protein sequence ID" value="KAH0561001.1"/>
    <property type="molecule type" value="Genomic_DNA"/>
</dbReference>
<protein>
    <submittedName>
        <fullName evidence="1">Uncharacterized protein</fullName>
    </submittedName>
</protein>
<dbReference type="PANTHER" id="PTHR12245:SF5">
    <property type="entry name" value="SPRY DOMAIN-CONTAINING SOCS BOX PROTEIN 3"/>
    <property type="match status" value="1"/>
</dbReference>
<comment type="caution">
    <text evidence="1">The sequence shown here is derived from an EMBL/GenBank/DDBJ whole genome shotgun (WGS) entry which is preliminary data.</text>
</comment>
<evidence type="ECO:0000313" key="2">
    <source>
        <dbReference type="Proteomes" id="UP000826195"/>
    </source>
</evidence>
<dbReference type="InterPro" id="IPR043136">
    <property type="entry name" value="B30.2/SPRY_sf"/>
</dbReference>
<proteinExistence type="predicted"/>
<evidence type="ECO:0000313" key="1">
    <source>
        <dbReference type="EMBL" id="KAH0561001.1"/>
    </source>
</evidence>
<dbReference type="InterPro" id="IPR050672">
    <property type="entry name" value="FBXO45-Fsn/SPSB_families"/>
</dbReference>
<dbReference type="PANTHER" id="PTHR12245">
    <property type="entry name" value="SPRY DOMAIN CONTAINING SOCS BOX PROTEIN"/>
    <property type="match status" value="1"/>
</dbReference>
<dbReference type="SUPFAM" id="SSF49899">
    <property type="entry name" value="Concanavalin A-like lectins/glucanases"/>
    <property type="match status" value="1"/>
</dbReference>
<organism evidence="1 2">
    <name type="scientific">Cotesia glomerata</name>
    <name type="common">Lepidopteran parasitic wasp</name>
    <name type="synonym">Apanteles glomeratus</name>
    <dbReference type="NCBI Taxonomy" id="32391"/>
    <lineage>
        <taxon>Eukaryota</taxon>
        <taxon>Metazoa</taxon>
        <taxon>Ecdysozoa</taxon>
        <taxon>Arthropoda</taxon>
        <taxon>Hexapoda</taxon>
        <taxon>Insecta</taxon>
        <taxon>Pterygota</taxon>
        <taxon>Neoptera</taxon>
        <taxon>Endopterygota</taxon>
        <taxon>Hymenoptera</taxon>
        <taxon>Apocrita</taxon>
        <taxon>Ichneumonoidea</taxon>
        <taxon>Braconidae</taxon>
        <taxon>Microgastrinae</taxon>
        <taxon>Cotesia</taxon>
    </lineage>
</organism>
<sequence>MLKLLLMVLEYRFLSIVSVIVYSHNSNTLTPGQAYSLSVYKHFVLLLLSSFVQTLKMYEWAWDERLTSRKSLLSQNNLEVKFHPGYSDGTVAVRGDKILSKGRHHYWEVEMLSQIYGTDVVSSYSLNPEIIFLTTNK</sequence>
<dbReference type="InterPro" id="IPR013320">
    <property type="entry name" value="ConA-like_dom_sf"/>
</dbReference>